<reference evidence="7" key="1">
    <citation type="submission" date="2020-11" db="EMBL/GenBank/DDBJ databases">
        <authorList>
            <consortium name="DOE Joint Genome Institute"/>
            <person name="Ahrendt S."/>
            <person name="Riley R."/>
            <person name="Andreopoulos W."/>
            <person name="Labutti K."/>
            <person name="Pangilinan J."/>
            <person name="Ruiz-Duenas F.J."/>
            <person name="Barrasa J.M."/>
            <person name="Sanchez-Garcia M."/>
            <person name="Camarero S."/>
            <person name="Miyauchi S."/>
            <person name="Serrano A."/>
            <person name="Linde D."/>
            <person name="Babiker R."/>
            <person name="Drula E."/>
            <person name="Ayuso-Fernandez I."/>
            <person name="Pacheco R."/>
            <person name="Padilla G."/>
            <person name="Ferreira P."/>
            <person name="Barriuso J."/>
            <person name="Kellner H."/>
            <person name="Castanera R."/>
            <person name="Alfaro M."/>
            <person name="Ramirez L."/>
            <person name="Pisabarro A.G."/>
            <person name="Kuo A."/>
            <person name="Tritt A."/>
            <person name="Lipzen A."/>
            <person name="He G."/>
            <person name="Yan M."/>
            <person name="Ng V."/>
            <person name="Cullen D."/>
            <person name="Martin F."/>
            <person name="Rosso M.-N."/>
            <person name="Henrissat B."/>
            <person name="Hibbett D."/>
            <person name="Martinez A.T."/>
            <person name="Grigoriev I.V."/>
        </authorList>
    </citation>
    <scope>NUCLEOTIDE SEQUENCE</scope>
    <source>
        <strain evidence="7">MF-IS2</strain>
    </source>
</reference>
<dbReference type="Pfam" id="PF03547">
    <property type="entry name" value="Mem_trans"/>
    <property type="match status" value="1"/>
</dbReference>
<feature type="compositionally biased region" description="Polar residues" evidence="5">
    <location>
        <begin position="231"/>
        <end position="259"/>
    </location>
</feature>
<dbReference type="GO" id="GO:0055085">
    <property type="term" value="P:transmembrane transport"/>
    <property type="evidence" value="ECO:0007669"/>
    <property type="project" value="InterPro"/>
</dbReference>
<feature type="transmembrane region" description="Helical" evidence="6">
    <location>
        <begin position="427"/>
        <end position="447"/>
    </location>
</feature>
<accession>A0A9P5X9Q3</accession>
<evidence type="ECO:0000256" key="3">
    <source>
        <dbReference type="ARBA" id="ARBA00022989"/>
    </source>
</evidence>
<dbReference type="InterPro" id="IPR004776">
    <property type="entry name" value="Mem_transp_PIN-like"/>
</dbReference>
<name>A0A9P5X9Q3_9AGAR</name>
<organism evidence="7 8">
    <name type="scientific">Macrolepiota fuliginosa MF-IS2</name>
    <dbReference type="NCBI Taxonomy" id="1400762"/>
    <lineage>
        <taxon>Eukaryota</taxon>
        <taxon>Fungi</taxon>
        <taxon>Dikarya</taxon>
        <taxon>Basidiomycota</taxon>
        <taxon>Agaricomycotina</taxon>
        <taxon>Agaricomycetes</taxon>
        <taxon>Agaricomycetidae</taxon>
        <taxon>Agaricales</taxon>
        <taxon>Agaricineae</taxon>
        <taxon>Agaricaceae</taxon>
        <taxon>Macrolepiota</taxon>
    </lineage>
</organism>
<protein>
    <recommendedName>
        <fullName evidence="9">Auxin efflux carrier</fullName>
    </recommendedName>
</protein>
<feature type="transmembrane region" description="Helical" evidence="6">
    <location>
        <begin position="71"/>
        <end position="93"/>
    </location>
</feature>
<feature type="transmembrane region" description="Helical" evidence="6">
    <location>
        <begin position="467"/>
        <end position="486"/>
    </location>
</feature>
<comment type="caution">
    <text evidence="7">The sequence shown here is derived from an EMBL/GenBank/DDBJ whole genome shotgun (WGS) entry which is preliminary data.</text>
</comment>
<evidence type="ECO:0000256" key="5">
    <source>
        <dbReference type="SAM" id="MobiDB-lite"/>
    </source>
</evidence>
<keyword evidence="8" id="KW-1185">Reference proteome</keyword>
<evidence type="ECO:0000313" key="7">
    <source>
        <dbReference type="EMBL" id="KAF9445655.1"/>
    </source>
</evidence>
<evidence type="ECO:0000256" key="1">
    <source>
        <dbReference type="ARBA" id="ARBA00004141"/>
    </source>
</evidence>
<feature type="transmembrane region" description="Helical" evidence="6">
    <location>
        <begin position="388"/>
        <end position="415"/>
    </location>
</feature>
<evidence type="ECO:0000256" key="4">
    <source>
        <dbReference type="ARBA" id="ARBA00023136"/>
    </source>
</evidence>
<keyword evidence="3 6" id="KW-1133">Transmembrane helix</keyword>
<dbReference type="AlphaFoldDB" id="A0A9P5X9Q3"/>
<dbReference type="Proteomes" id="UP000807342">
    <property type="component" value="Unassembled WGS sequence"/>
</dbReference>
<dbReference type="GO" id="GO:0016020">
    <property type="term" value="C:membrane"/>
    <property type="evidence" value="ECO:0007669"/>
    <property type="project" value="UniProtKB-SubCell"/>
</dbReference>
<evidence type="ECO:0000256" key="6">
    <source>
        <dbReference type="SAM" id="Phobius"/>
    </source>
</evidence>
<gene>
    <name evidence="7" type="ORF">P691DRAFT_709983</name>
</gene>
<proteinExistence type="predicted"/>
<dbReference type="EMBL" id="MU151289">
    <property type="protein sequence ID" value="KAF9445655.1"/>
    <property type="molecule type" value="Genomic_DNA"/>
</dbReference>
<dbReference type="OrthoDB" id="435607at2759"/>
<feature type="transmembrane region" description="Helical" evidence="6">
    <location>
        <begin position="105"/>
        <end position="131"/>
    </location>
</feature>
<dbReference type="PANTHER" id="PTHR31274">
    <property type="entry name" value="PROTEIN ECM3"/>
    <property type="match status" value="1"/>
</dbReference>
<feature type="transmembrane region" description="Helical" evidence="6">
    <location>
        <begin position="355"/>
        <end position="376"/>
    </location>
</feature>
<evidence type="ECO:0000313" key="8">
    <source>
        <dbReference type="Proteomes" id="UP000807342"/>
    </source>
</evidence>
<evidence type="ECO:0008006" key="9">
    <source>
        <dbReference type="Google" id="ProtNLM"/>
    </source>
</evidence>
<keyword evidence="2 6" id="KW-0812">Transmembrane</keyword>
<feature type="region of interest" description="Disordered" evidence="5">
    <location>
        <begin position="200"/>
        <end position="286"/>
    </location>
</feature>
<sequence length="487" mass="52735">MSPSAGSLIWISCRPLIRLAAGVASGFFITRADIFPLVAAQGAGQIALNITLPCLLFSKIVPAFTTDNIKALGPLVLIAVLYEALGLAFAWITKRFFWVPHRFRYGILIAGGWGNVGDLPTAVILSITGSAPFLGASDQNLSVAYISVFLLVFTITLFPCGFHRWLAWDFVGPDVEPEAMQAKVKGQRQRLFRFLLKERQGPPLPNYDDPPTDEEKTTPPVSPQLPVRTSEIYTQDDTTTVITSPNDTTKPLSTSSQAPSPHAQEADSAFPQPPLPRSSPATHTRPGSCSHYTRLLFAHARSFVKGLFNPICATIYVALPISLVPQLKALFIEVPGVHMPPAPDGQPPLAFIQDIATFIGAASIPIGLICLGSSLARLSIPLNQWRKLPIGAITSLAIAKMILTPILGVLICRGLANAGVLFKDDKVLLFVCMFFSCLPTATTQVYLTQVYSGTGSAEHLTPFLIPQYIIMFFSMTALNAYAIQAIF</sequence>
<comment type="subcellular location">
    <subcellularLocation>
        <location evidence="1">Membrane</location>
        <topology evidence="1">Multi-pass membrane protein</topology>
    </subcellularLocation>
</comment>
<feature type="transmembrane region" description="Helical" evidence="6">
    <location>
        <begin position="143"/>
        <end position="162"/>
    </location>
</feature>
<evidence type="ECO:0000256" key="2">
    <source>
        <dbReference type="ARBA" id="ARBA00022692"/>
    </source>
</evidence>
<keyword evidence="4 6" id="KW-0472">Membrane</keyword>
<dbReference type="PANTHER" id="PTHR31274:SF1">
    <property type="entry name" value="AGL149CP"/>
    <property type="match status" value="1"/>
</dbReference>
<dbReference type="InterPro" id="IPR040254">
    <property type="entry name" value="Ecm3-like"/>
</dbReference>